<protein>
    <recommendedName>
        <fullName evidence="16">Cytochrome P450</fullName>
    </recommendedName>
</protein>
<dbReference type="Proteomes" id="UP000639403">
    <property type="component" value="Unassembled WGS sequence"/>
</dbReference>
<feature type="binding site" description="axial binding residue" evidence="13">
    <location>
        <position position="444"/>
    </location>
    <ligand>
        <name>heme</name>
        <dbReference type="ChEBI" id="CHEBI:30413"/>
    </ligand>
    <ligandPart>
        <name>Fe</name>
        <dbReference type="ChEBI" id="CHEBI:18248"/>
    </ligandPart>
</feature>
<comment type="caution">
    <text evidence="14">The sequence shown here is derived from an EMBL/GenBank/DDBJ whole genome shotgun (WGS) entry which is preliminary data.</text>
</comment>
<keyword evidence="12" id="KW-0472">Membrane</keyword>
<comment type="cofactor">
    <cofactor evidence="1 13">
        <name>heme</name>
        <dbReference type="ChEBI" id="CHEBI:30413"/>
    </cofactor>
</comment>
<dbReference type="EMBL" id="JADOXO010000243">
    <property type="protein sequence ID" value="KAF9808300.1"/>
    <property type="molecule type" value="Genomic_DNA"/>
</dbReference>
<dbReference type="SUPFAM" id="SSF48264">
    <property type="entry name" value="Cytochrome P450"/>
    <property type="match status" value="1"/>
</dbReference>
<dbReference type="GO" id="GO:0016020">
    <property type="term" value="C:membrane"/>
    <property type="evidence" value="ECO:0007669"/>
    <property type="project" value="UniProtKB-SubCell"/>
</dbReference>
<evidence type="ECO:0000256" key="9">
    <source>
        <dbReference type="ARBA" id="ARBA00023002"/>
    </source>
</evidence>
<reference evidence="14" key="2">
    <citation type="journal article" name="Front. Microbiol.">
        <title>Degradative Capacity of Two Strains of Rhodonia placenta: From Phenotype to Genotype.</title>
        <authorList>
            <person name="Kolle M."/>
            <person name="Horta M.A.C."/>
            <person name="Nowrousian M."/>
            <person name="Ohm R.A."/>
            <person name="Benz J.P."/>
            <person name="Pilgard A."/>
        </authorList>
    </citation>
    <scope>NUCLEOTIDE SEQUENCE</scope>
    <source>
        <strain evidence="14">FPRL280</strain>
    </source>
</reference>
<evidence type="ECO:0000256" key="4">
    <source>
        <dbReference type="ARBA" id="ARBA00010617"/>
    </source>
</evidence>
<evidence type="ECO:0000256" key="6">
    <source>
        <dbReference type="ARBA" id="ARBA00022692"/>
    </source>
</evidence>
<dbReference type="GO" id="GO:0016705">
    <property type="term" value="F:oxidoreductase activity, acting on paired donors, with incorporation or reduction of molecular oxygen"/>
    <property type="evidence" value="ECO:0007669"/>
    <property type="project" value="InterPro"/>
</dbReference>
<evidence type="ECO:0000256" key="3">
    <source>
        <dbReference type="ARBA" id="ARBA00005179"/>
    </source>
</evidence>
<dbReference type="GO" id="GO:0005506">
    <property type="term" value="F:iron ion binding"/>
    <property type="evidence" value="ECO:0007669"/>
    <property type="project" value="InterPro"/>
</dbReference>
<dbReference type="InterPro" id="IPR050364">
    <property type="entry name" value="Cytochrome_P450_fung"/>
</dbReference>
<comment type="pathway">
    <text evidence="3">Secondary metabolite biosynthesis.</text>
</comment>
<dbReference type="CDD" id="cd11065">
    <property type="entry name" value="CYP64-like"/>
    <property type="match status" value="1"/>
</dbReference>
<evidence type="ECO:0000256" key="11">
    <source>
        <dbReference type="ARBA" id="ARBA00023033"/>
    </source>
</evidence>
<comment type="similarity">
    <text evidence="4">Belongs to the cytochrome P450 family.</text>
</comment>
<sequence length="638" mass="71875">MLLELTFGVVLIYIVYTCLNSGISGNSNYLPLPPGPRRRWLIGNLLDLPKTIDWGILAGWKDTYGEMTFFTAFGHSILVLNSVRVVDDLLSKRGDQYSHRPRFVMGGELVGLNKSIALMDNGRELKELRRLSHRVLTTDALRKHTTVHQALVEDYMRTLVQEPDNFLTNLRLCVTSGSQVLITHHNAWRLIPFTELWYIQEAEDVMELVGGSVIPGAYMVDIVPMLRYIPTWLPFVSFHRQAQLGRKLLDDWVTRPFEHVKRQMECGNASPSFLTDILENETLKEDNESNIVEGVKWAAATMYGGSSCSASAISVTHATVATFFLLMALHPDVQVKAQAEIDKIVYMERHVTMEDKAQLPYVQAVIAEVMRWHAVVPLGIPHRTAEEDVYEGYRIPAGTIVVPNIWWVMGEGSHAFVPQRFLGKSAPIHSSEYVYGFGRRHVICPGRHMADNAIFLIVANILALFDIRPQGDAVNGKALENVEFQRRLVRCVRMNTHHVCSKSRTLQWARKVPMLHPASLSGMRAAGGNARVAQVVLMPYLLEVRSILMVVSHMRSRIVITRSFWTSLLACELPCQGGSNKSLLSSSSVSISTRHVTIDPLTYNTIHWTAIHHCEDCPCCSEIVEHEIATYARSVMEL</sequence>
<dbReference type="GO" id="GO:0004497">
    <property type="term" value="F:monooxygenase activity"/>
    <property type="evidence" value="ECO:0007669"/>
    <property type="project" value="UniProtKB-KW"/>
</dbReference>
<evidence type="ECO:0008006" key="16">
    <source>
        <dbReference type="Google" id="ProtNLM"/>
    </source>
</evidence>
<dbReference type="PANTHER" id="PTHR46300">
    <property type="entry name" value="P450, PUTATIVE (EUROFUNG)-RELATED-RELATED"/>
    <property type="match status" value="1"/>
</dbReference>
<keyword evidence="10 13" id="KW-0408">Iron</keyword>
<evidence type="ECO:0000256" key="10">
    <source>
        <dbReference type="ARBA" id="ARBA00023004"/>
    </source>
</evidence>
<evidence type="ECO:0000313" key="15">
    <source>
        <dbReference type="Proteomes" id="UP000639403"/>
    </source>
</evidence>
<evidence type="ECO:0000313" key="14">
    <source>
        <dbReference type="EMBL" id="KAF9808300.1"/>
    </source>
</evidence>
<evidence type="ECO:0000256" key="13">
    <source>
        <dbReference type="PIRSR" id="PIRSR602401-1"/>
    </source>
</evidence>
<evidence type="ECO:0000256" key="1">
    <source>
        <dbReference type="ARBA" id="ARBA00001971"/>
    </source>
</evidence>
<dbReference type="GO" id="GO:0020037">
    <property type="term" value="F:heme binding"/>
    <property type="evidence" value="ECO:0007669"/>
    <property type="project" value="InterPro"/>
</dbReference>
<evidence type="ECO:0000256" key="8">
    <source>
        <dbReference type="ARBA" id="ARBA00022989"/>
    </source>
</evidence>
<dbReference type="PRINTS" id="PR00463">
    <property type="entry name" value="EP450I"/>
</dbReference>
<keyword evidence="9" id="KW-0560">Oxidoreductase</keyword>
<evidence type="ECO:0000256" key="5">
    <source>
        <dbReference type="ARBA" id="ARBA00022617"/>
    </source>
</evidence>
<proteinExistence type="inferred from homology"/>
<keyword evidence="6" id="KW-0812">Transmembrane</keyword>
<reference evidence="14" key="1">
    <citation type="submission" date="2020-11" db="EMBL/GenBank/DDBJ databases">
        <authorList>
            <person name="Koelle M."/>
            <person name="Horta M.A.C."/>
            <person name="Nowrousian M."/>
            <person name="Ohm R.A."/>
            <person name="Benz P."/>
            <person name="Pilgard A."/>
        </authorList>
    </citation>
    <scope>NUCLEOTIDE SEQUENCE</scope>
    <source>
        <strain evidence="14">FPRL280</strain>
    </source>
</reference>
<keyword evidence="8" id="KW-1133">Transmembrane helix</keyword>
<accession>A0A8H7TZ92</accession>
<evidence type="ECO:0000256" key="2">
    <source>
        <dbReference type="ARBA" id="ARBA00004167"/>
    </source>
</evidence>
<keyword evidence="7 13" id="KW-0479">Metal-binding</keyword>
<dbReference type="InterPro" id="IPR002401">
    <property type="entry name" value="Cyt_P450_E_grp-I"/>
</dbReference>
<name>A0A8H7TZ92_9APHY</name>
<dbReference type="InterPro" id="IPR036396">
    <property type="entry name" value="Cyt_P450_sf"/>
</dbReference>
<dbReference type="AlphaFoldDB" id="A0A8H7TZ92"/>
<gene>
    <name evidence="14" type="ORF">IEO21_07888</name>
</gene>
<dbReference type="Pfam" id="PF00067">
    <property type="entry name" value="p450"/>
    <property type="match status" value="1"/>
</dbReference>
<dbReference type="Gene3D" id="1.10.630.10">
    <property type="entry name" value="Cytochrome P450"/>
    <property type="match status" value="1"/>
</dbReference>
<dbReference type="PANTHER" id="PTHR46300:SF7">
    <property type="entry name" value="P450, PUTATIVE (EUROFUNG)-RELATED"/>
    <property type="match status" value="1"/>
</dbReference>
<evidence type="ECO:0000256" key="7">
    <source>
        <dbReference type="ARBA" id="ARBA00022723"/>
    </source>
</evidence>
<comment type="subcellular location">
    <subcellularLocation>
        <location evidence="2">Membrane</location>
        <topology evidence="2">Single-pass membrane protein</topology>
    </subcellularLocation>
</comment>
<keyword evidence="11" id="KW-0503">Monooxygenase</keyword>
<dbReference type="InterPro" id="IPR001128">
    <property type="entry name" value="Cyt_P450"/>
</dbReference>
<keyword evidence="5 13" id="KW-0349">Heme</keyword>
<evidence type="ECO:0000256" key="12">
    <source>
        <dbReference type="ARBA" id="ARBA00023136"/>
    </source>
</evidence>
<organism evidence="14 15">
    <name type="scientific">Rhodonia placenta</name>
    <dbReference type="NCBI Taxonomy" id="104341"/>
    <lineage>
        <taxon>Eukaryota</taxon>
        <taxon>Fungi</taxon>
        <taxon>Dikarya</taxon>
        <taxon>Basidiomycota</taxon>
        <taxon>Agaricomycotina</taxon>
        <taxon>Agaricomycetes</taxon>
        <taxon>Polyporales</taxon>
        <taxon>Adustoporiaceae</taxon>
        <taxon>Rhodonia</taxon>
    </lineage>
</organism>